<evidence type="ECO:0000313" key="1">
    <source>
        <dbReference type="EMBL" id="PRR80998.1"/>
    </source>
</evidence>
<sequence length="399" mass="47187">MIYNELKERWWRTSSLFKLTTEKTSYFQKKKKQKQFDVVIDKVSEYVKSMPKEESKRDQWEKDGETLLDEFIEKDSILKMQYIEEKLKEGISKSTKEFIKAARDFDKKLPGEDIGQAMRNVWIINMLQAVFQDNIKFSRAIFGYSMLYPYTDNYLDNTKISKEDKKQFNNRFSLRLKGKKVLDQNRYEEKVYKLVDNIEEVFPRLEFPRVYESLLKIQEGQIKSLMQQETVTVPYDTDIMGISLEKGGASVLVDGYLIRGDLNKEEEEFCLGYGFLLQIADDLQDVKEDLKNSHMTIMSQLAGKYDLDPLANKLINFTVDFMDNHNCLKGKDNLRELIKNNSLMLILFSIILSREYFSDKYVKKIEGYLPFTIEYIEGLKDKLSRKINRKDVQNYEQNN</sequence>
<dbReference type="EMBL" id="PVXQ01000038">
    <property type="protein sequence ID" value="PRR80998.1"/>
    <property type="molecule type" value="Genomic_DNA"/>
</dbReference>
<reference evidence="1 2" key="1">
    <citation type="submission" date="2018-03" db="EMBL/GenBank/DDBJ databases">
        <title>Genome sequence of Clostridium vincentii DSM 10228.</title>
        <authorList>
            <person name="Poehlein A."/>
            <person name="Daniel R."/>
        </authorList>
    </citation>
    <scope>NUCLEOTIDE SEQUENCE [LARGE SCALE GENOMIC DNA]</scope>
    <source>
        <strain evidence="1 2">DSM 10228</strain>
    </source>
</reference>
<keyword evidence="2" id="KW-1185">Reference proteome</keyword>
<protein>
    <submittedName>
        <fullName evidence="1">Uncharacterized protein</fullName>
    </submittedName>
</protein>
<gene>
    <name evidence="1" type="ORF">CLVI_28360</name>
</gene>
<name>A0A2T0BAU4_9CLOT</name>
<dbReference type="Proteomes" id="UP000239471">
    <property type="component" value="Unassembled WGS sequence"/>
</dbReference>
<organism evidence="1 2">
    <name type="scientific">Clostridium vincentii</name>
    <dbReference type="NCBI Taxonomy" id="52704"/>
    <lineage>
        <taxon>Bacteria</taxon>
        <taxon>Bacillati</taxon>
        <taxon>Bacillota</taxon>
        <taxon>Clostridia</taxon>
        <taxon>Eubacteriales</taxon>
        <taxon>Clostridiaceae</taxon>
        <taxon>Clostridium</taxon>
    </lineage>
</organism>
<proteinExistence type="predicted"/>
<dbReference type="OrthoDB" id="146245at2"/>
<dbReference type="AlphaFoldDB" id="A0A2T0BAU4"/>
<dbReference type="RefSeq" id="WP_106060754.1">
    <property type="nucleotide sequence ID" value="NZ_PVXQ01000038.1"/>
</dbReference>
<evidence type="ECO:0000313" key="2">
    <source>
        <dbReference type="Proteomes" id="UP000239471"/>
    </source>
</evidence>
<comment type="caution">
    <text evidence="1">The sequence shown here is derived from an EMBL/GenBank/DDBJ whole genome shotgun (WGS) entry which is preliminary data.</text>
</comment>
<accession>A0A2T0BAU4</accession>